<dbReference type="AlphaFoldDB" id="A0A2I0KCT2"/>
<dbReference type="Proteomes" id="UP000233551">
    <property type="component" value="Unassembled WGS sequence"/>
</dbReference>
<keyword evidence="2" id="KW-1185">Reference proteome</keyword>
<evidence type="ECO:0000313" key="1">
    <source>
        <dbReference type="EMBL" id="PKI66344.1"/>
    </source>
</evidence>
<name>A0A2I0KCT2_PUNGR</name>
<protein>
    <submittedName>
        <fullName evidence="1">Uncharacterized protein</fullName>
    </submittedName>
</protein>
<accession>A0A2I0KCT2</accession>
<organism evidence="1 2">
    <name type="scientific">Punica granatum</name>
    <name type="common">Pomegranate</name>
    <dbReference type="NCBI Taxonomy" id="22663"/>
    <lineage>
        <taxon>Eukaryota</taxon>
        <taxon>Viridiplantae</taxon>
        <taxon>Streptophyta</taxon>
        <taxon>Embryophyta</taxon>
        <taxon>Tracheophyta</taxon>
        <taxon>Spermatophyta</taxon>
        <taxon>Magnoliopsida</taxon>
        <taxon>eudicotyledons</taxon>
        <taxon>Gunneridae</taxon>
        <taxon>Pentapetalae</taxon>
        <taxon>rosids</taxon>
        <taxon>malvids</taxon>
        <taxon>Myrtales</taxon>
        <taxon>Lythraceae</taxon>
        <taxon>Punica</taxon>
    </lineage>
</organism>
<reference evidence="1 2" key="1">
    <citation type="submission" date="2017-11" db="EMBL/GenBank/DDBJ databases">
        <title>De-novo sequencing of pomegranate (Punica granatum L.) genome.</title>
        <authorList>
            <person name="Akparov Z."/>
            <person name="Amiraslanov A."/>
            <person name="Hajiyeva S."/>
            <person name="Abbasov M."/>
            <person name="Kaur K."/>
            <person name="Hamwieh A."/>
            <person name="Solovyev V."/>
            <person name="Salamov A."/>
            <person name="Braich B."/>
            <person name="Kosarev P."/>
            <person name="Mahmoud A."/>
            <person name="Hajiyev E."/>
            <person name="Babayeva S."/>
            <person name="Izzatullayeva V."/>
            <person name="Mammadov A."/>
            <person name="Mammadov A."/>
            <person name="Sharifova S."/>
            <person name="Ojaghi J."/>
            <person name="Eynullazada K."/>
            <person name="Bayramov B."/>
            <person name="Abdulazimova A."/>
            <person name="Shahmuradov I."/>
        </authorList>
    </citation>
    <scope>NUCLEOTIDE SEQUENCE [LARGE SCALE GENOMIC DNA]</scope>
    <source>
        <strain evidence="2">cv. AG2017</strain>
        <tissue evidence="1">Leaf</tissue>
    </source>
</reference>
<sequence>MATNMTEFMALLRDQNRASSSYTQPPENRQIVDPNPAVPPTFVSESKEVSFSATTHVPAVYPITDPLSPPPAPTAVPLPPIAFLSVDSAVHTRLPLAMLVQPPAYTVLPPTVPPMMSVLALAHTVGPFHFQASQPYMGFSYRALPPLNISPLEPGKPTQAAPGMWLPLKIKILDFKRCDGTRDPRHHLHDNNHVIGRIMIYDASALNLCPISTLKQMNVDMSRIRASTTTVRAFDGSKREVNGEIDLLIDNDYVLRTGLGARAQGILRPVEVEEYWNRRGLGFRPSYHAIVQARRGKHLHRLATHYEKLSRGIPVPQLSQFFLTLPQVIGSTSDCPSTESDDSSSNAIEVFLALPAIYVVTEETSSRVHIRLTWEDDELTNWTLVPRYSAMVVDV</sequence>
<proteinExistence type="predicted"/>
<gene>
    <name evidence="1" type="ORF">CRG98_013306</name>
</gene>
<evidence type="ECO:0000313" key="2">
    <source>
        <dbReference type="Proteomes" id="UP000233551"/>
    </source>
</evidence>
<comment type="caution">
    <text evidence="1">The sequence shown here is derived from an EMBL/GenBank/DDBJ whole genome shotgun (WGS) entry which is preliminary data.</text>
</comment>
<dbReference type="EMBL" id="PGOL01000679">
    <property type="protein sequence ID" value="PKI66344.1"/>
    <property type="molecule type" value="Genomic_DNA"/>
</dbReference>